<dbReference type="AlphaFoldDB" id="A0A1L9R7A2"/>
<dbReference type="VEuPathDB" id="FungiDB:ASPWEDRAFT_44791"/>
<proteinExistence type="predicted"/>
<dbReference type="EMBL" id="KV878216">
    <property type="protein sequence ID" value="OJJ30805.1"/>
    <property type="molecule type" value="Genomic_DNA"/>
</dbReference>
<evidence type="ECO:0008006" key="3">
    <source>
        <dbReference type="Google" id="ProtNLM"/>
    </source>
</evidence>
<accession>A0A1L9R7A2</accession>
<gene>
    <name evidence="1" type="ORF">ASPWEDRAFT_44791</name>
</gene>
<dbReference type="InterPro" id="IPR052895">
    <property type="entry name" value="HetReg/Transcr_Mod"/>
</dbReference>
<name>A0A1L9R7A2_ASPWE</name>
<dbReference type="PANTHER" id="PTHR24148:SF64">
    <property type="entry name" value="HETEROKARYON INCOMPATIBILITY DOMAIN-CONTAINING PROTEIN"/>
    <property type="match status" value="1"/>
</dbReference>
<dbReference type="RefSeq" id="XP_040684482.1">
    <property type="nucleotide sequence ID" value="XM_040836348.1"/>
</dbReference>
<keyword evidence="2" id="KW-1185">Reference proteome</keyword>
<dbReference type="OrthoDB" id="4850726at2759"/>
<organism evidence="1 2">
    <name type="scientific">Aspergillus wentii DTO 134E9</name>
    <dbReference type="NCBI Taxonomy" id="1073089"/>
    <lineage>
        <taxon>Eukaryota</taxon>
        <taxon>Fungi</taxon>
        <taxon>Dikarya</taxon>
        <taxon>Ascomycota</taxon>
        <taxon>Pezizomycotina</taxon>
        <taxon>Eurotiomycetes</taxon>
        <taxon>Eurotiomycetidae</taxon>
        <taxon>Eurotiales</taxon>
        <taxon>Aspergillaceae</taxon>
        <taxon>Aspergillus</taxon>
        <taxon>Aspergillus subgen. Cremei</taxon>
    </lineage>
</organism>
<evidence type="ECO:0000313" key="2">
    <source>
        <dbReference type="Proteomes" id="UP000184383"/>
    </source>
</evidence>
<sequence length="82" mass="9400">METRFQPLPPENQGIKLVTILPSILQSSPAKCHLQVVPLATVPPFEELFYVWDDDQDEKQIYVDNSAVTITNNIRIALLHLW</sequence>
<evidence type="ECO:0000313" key="1">
    <source>
        <dbReference type="EMBL" id="OJJ30805.1"/>
    </source>
</evidence>
<dbReference type="Proteomes" id="UP000184383">
    <property type="component" value="Unassembled WGS sequence"/>
</dbReference>
<dbReference type="GeneID" id="63752196"/>
<dbReference type="PANTHER" id="PTHR24148">
    <property type="entry name" value="ANKYRIN REPEAT DOMAIN-CONTAINING PROTEIN 39 HOMOLOG-RELATED"/>
    <property type="match status" value="1"/>
</dbReference>
<reference evidence="2" key="1">
    <citation type="journal article" date="2017" name="Genome Biol.">
        <title>Comparative genomics reveals high biological diversity and specific adaptations in the industrially and medically important fungal genus Aspergillus.</title>
        <authorList>
            <person name="de Vries R.P."/>
            <person name="Riley R."/>
            <person name="Wiebenga A."/>
            <person name="Aguilar-Osorio G."/>
            <person name="Amillis S."/>
            <person name="Uchima C.A."/>
            <person name="Anderluh G."/>
            <person name="Asadollahi M."/>
            <person name="Askin M."/>
            <person name="Barry K."/>
            <person name="Battaglia E."/>
            <person name="Bayram O."/>
            <person name="Benocci T."/>
            <person name="Braus-Stromeyer S.A."/>
            <person name="Caldana C."/>
            <person name="Canovas D."/>
            <person name="Cerqueira G.C."/>
            <person name="Chen F."/>
            <person name="Chen W."/>
            <person name="Choi C."/>
            <person name="Clum A."/>
            <person name="Dos Santos R.A."/>
            <person name="Damasio A.R."/>
            <person name="Diallinas G."/>
            <person name="Emri T."/>
            <person name="Fekete E."/>
            <person name="Flipphi M."/>
            <person name="Freyberg S."/>
            <person name="Gallo A."/>
            <person name="Gournas C."/>
            <person name="Habgood R."/>
            <person name="Hainaut M."/>
            <person name="Harispe M.L."/>
            <person name="Henrissat B."/>
            <person name="Hilden K.S."/>
            <person name="Hope R."/>
            <person name="Hossain A."/>
            <person name="Karabika E."/>
            <person name="Karaffa L."/>
            <person name="Karanyi Z."/>
            <person name="Krasevec N."/>
            <person name="Kuo A."/>
            <person name="Kusch H."/>
            <person name="LaButti K."/>
            <person name="Lagendijk E.L."/>
            <person name="Lapidus A."/>
            <person name="Levasseur A."/>
            <person name="Lindquist E."/>
            <person name="Lipzen A."/>
            <person name="Logrieco A.F."/>
            <person name="MacCabe A."/>
            <person name="Maekelae M.R."/>
            <person name="Malavazi I."/>
            <person name="Melin P."/>
            <person name="Meyer V."/>
            <person name="Mielnichuk N."/>
            <person name="Miskei M."/>
            <person name="Molnar A.P."/>
            <person name="Mule G."/>
            <person name="Ngan C.Y."/>
            <person name="Orejas M."/>
            <person name="Orosz E."/>
            <person name="Ouedraogo J.P."/>
            <person name="Overkamp K.M."/>
            <person name="Park H.-S."/>
            <person name="Perrone G."/>
            <person name="Piumi F."/>
            <person name="Punt P.J."/>
            <person name="Ram A.F."/>
            <person name="Ramon A."/>
            <person name="Rauscher S."/>
            <person name="Record E."/>
            <person name="Riano-Pachon D.M."/>
            <person name="Robert V."/>
            <person name="Roehrig J."/>
            <person name="Ruller R."/>
            <person name="Salamov A."/>
            <person name="Salih N.S."/>
            <person name="Samson R.A."/>
            <person name="Sandor E."/>
            <person name="Sanguinetti M."/>
            <person name="Schuetze T."/>
            <person name="Sepcic K."/>
            <person name="Shelest E."/>
            <person name="Sherlock G."/>
            <person name="Sophianopoulou V."/>
            <person name="Squina F.M."/>
            <person name="Sun H."/>
            <person name="Susca A."/>
            <person name="Todd R.B."/>
            <person name="Tsang A."/>
            <person name="Unkles S.E."/>
            <person name="van de Wiele N."/>
            <person name="van Rossen-Uffink D."/>
            <person name="Oliveira J.V."/>
            <person name="Vesth T.C."/>
            <person name="Visser J."/>
            <person name="Yu J.-H."/>
            <person name="Zhou M."/>
            <person name="Andersen M.R."/>
            <person name="Archer D.B."/>
            <person name="Baker S.E."/>
            <person name="Benoit I."/>
            <person name="Brakhage A.A."/>
            <person name="Braus G.H."/>
            <person name="Fischer R."/>
            <person name="Frisvad J.C."/>
            <person name="Goldman G.H."/>
            <person name="Houbraken J."/>
            <person name="Oakley B."/>
            <person name="Pocsi I."/>
            <person name="Scazzocchio C."/>
            <person name="Seiboth B."/>
            <person name="vanKuyk P.A."/>
            <person name="Wortman J."/>
            <person name="Dyer P.S."/>
            <person name="Grigoriev I.V."/>
        </authorList>
    </citation>
    <scope>NUCLEOTIDE SEQUENCE [LARGE SCALE GENOMIC DNA]</scope>
    <source>
        <strain evidence="2">DTO 134E9</strain>
    </source>
</reference>
<protein>
    <recommendedName>
        <fullName evidence="3">Heterokaryon incompatibility domain-containing protein</fullName>
    </recommendedName>
</protein>